<dbReference type="InterPro" id="IPR025422">
    <property type="entry name" value="TGA_domain"/>
</dbReference>
<dbReference type="PANTHER" id="PTHR45693">
    <property type="entry name" value="TRANSCRIPTION FACTOR TGA9"/>
    <property type="match status" value="1"/>
</dbReference>
<evidence type="ECO:0000256" key="5">
    <source>
        <dbReference type="ARBA" id="ARBA00023242"/>
    </source>
</evidence>
<keyword evidence="8" id="KW-1185">Reference proteome</keyword>
<keyword evidence="4" id="KW-0804">Transcription</keyword>
<feature type="domain" description="DOG1" evidence="6">
    <location>
        <begin position="1"/>
        <end position="198"/>
    </location>
</feature>
<proteinExistence type="predicted"/>
<evidence type="ECO:0000256" key="2">
    <source>
        <dbReference type="ARBA" id="ARBA00023015"/>
    </source>
</evidence>
<evidence type="ECO:0000313" key="7">
    <source>
        <dbReference type="EMBL" id="URE18517.1"/>
    </source>
</evidence>
<protein>
    <recommendedName>
        <fullName evidence="6">DOG1 domain-containing protein</fullName>
    </recommendedName>
</protein>
<evidence type="ECO:0000256" key="1">
    <source>
        <dbReference type="ARBA" id="ARBA00004123"/>
    </source>
</evidence>
<keyword evidence="2" id="KW-0805">Transcription regulation</keyword>
<dbReference type="GO" id="GO:0005634">
    <property type="term" value="C:nucleus"/>
    <property type="evidence" value="ECO:0007669"/>
    <property type="project" value="UniProtKB-SubCell"/>
</dbReference>
<dbReference type="EMBL" id="CP097509">
    <property type="protein sequence ID" value="URE18517.1"/>
    <property type="molecule type" value="Genomic_DNA"/>
</dbReference>
<evidence type="ECO:0000313" key="8">
    <source>
        <dbReference type="Proteomes" id="UP001055439"/>
    </source>
</evidence>
<name>A0A9E7KHE7_9LILI</name>
<keyword evidence="5" id="KW-0539">Nucleus</keyword>
<accession>A0A9E7KHE7</accession>
<dbReference type="PROSITE" id="PS51806">
    <property type="entry name" value="DOG1"/>
    <property type="match status" value="1"/>
</dbReference>
<keyword evidence="3" id="KW-0238">DNA-binding</keyword>
<reference evidence="7" key="1">
    <citation type="submission" date="2022-05" db="EMBL/GenBank/DDBJ databases">
        <title>The Musa troglodytarum L. genome provides insights into the mechanism of non-climacteric behaviour and enrichment of carotenoids.</title>
        <authorList>
            <person name="Wang J."/>
        </authorList>
    </citation>
    <scope>NUCLEOTIDE SEQUENCE</scope>
    <source>
        <tissue evidence="7">Leaf</tissue>
    </source>
</reference>
<organism evidence="7 8">
    <name type="scientific">Musa troglodytarum</name>
    <name type="common">fe'i banana</name>
    <dbReference type="NCBI Taxonomy" id="320322"/>
    <lineage>
        <taxon>Eukaryota</taxon>
        <taxon>Viridiplantae</taxon>
        <taxon>Streptophyta</taxon>
        <taxon>Embryophyta</taxon>
        <taxon>Tracheophyta</taxon>
        <taxon>Spermatophyta</taxon>
        <taxon>Magnoliopsida</taxon>
        <taxon>Liliopsida</taxon>
        <taxon>Zingiberales</taxon>
        <taxon>Musaceae</taxon>
        <taxon>Musa</taxon>
    </lineage>
</organism>
<dbReference type="GO" id="GO:0006351">
    <property type="term" value="P:DNA-templated transcription"/>
    <property type="evidence" value="ECO:0007669"/>
    <property type="project" value="InterPro"/>
</dbReference>
<dbReference type="GO" id="GO:0043565">
    <property type="term" value="F:sequence-specific DNA binding"/>
    <property type="evidence" value="ECO:0007669"/>
    <property type="project" value="InterPro"/>
</dbReference>
<comment type="subcellular location">
    <subcellularLocation>
        <location evidence="1">Nucleus</location>
    </subcellularLocation>
</comment>
<sequence>MFIILGSQVVSSQLDTLTEQQKSAVSGLRQSSQQAEDALSQGLERLQETLSETLTCDPSGTPGVTNYMEQMANAMGKLEALVSFVTQCRTYEYVNKTRFYWLNRTITGSQNNMPTDSLENGKPIEYKMYKKDYVFDYTKGLFKLQHYPLLAFSADLLRQQALRQMYSILTTHQAARGLLALGDYFQRLRALSSLWAARPHEPT</sequence>
<dbReference type="OrthoDB" id="785887at2759"/>
<gene>
    <name evidence="7" type="ORF">MUK42_13421</name>
</gene>
<evidence type="ECO:0000259" key="6">
    <source>
        <dbReference type="PROSITE" id="PS51806"/>
    </source>
</evidence>
<dbReference type="PANTHER" id="PTHR45693:SF36">
    <property type="entry name" value="TRANSCRIPTION FACTOR TGA4"/>
    <property type="match status" value="1"/>
</dbReference>
<dbReference type="Proteomes" id="UP001055439">
    <property type="component" value="Chromosome 7"/>
</dbReference>
<evidence type="ECO:0000256" key="4">
    <source>
        <dbReference type="ARBA" id="ARBA00023163"/>
    </source>
</evidence>
<evidence type="ECO:0000256" key="3">
    <source>
        <dbReference type="ARBA" id="ARBA00023125"/>
    </source>
</evidence>
<dbReference type="AlphaFoldDB" id="A0A9E7KHE7"/>